<evidence type="ECO:0000313" key="3">
    <source>
        <dbReference type="Proteomes" id="UP000613580"/>
    </source>
</evidence>
<organism evidence="2 3">
    <name type="scientific">Mycena chlorophos</name>
    <name type="common">Agaric fungus</name>
    <name type="synonym">Agaricus chlorophos</name>
    <dbReference type="NCBI Taxonomy" id="658473"/>
    <lineage>
        <taxon>Eukaryota</taxon>
        <taxon>Fungi</taxon>
        <taxon>Dikarya</taxon>
        <taxon>Basidiomycota</taxon>
        <taxon>Agaricomycotina</taxon>
        <taxon>Agaricomycetes</taxon>
        <taxon>Agaricomycetidae</taxon>
        <taxon>Agaricales</taxon>
        <taxon>Marasmiineae</taxon>
        <taxon>Mycenaceae</taxon>
        <taxon>Mycena</taxon>
    </lineage>
</organism>
<sequence>MILLPDDTEGPSNPKAVEARTLTVNRMEADPPPAYELEGPSFVAPQLPPPQPQLPVFQGPPLPPADVRPTNFLSVATRDRAVRGQYIIDPKIRVPLQMLAPLEKYETEETRKNLWLRTKDGSVDADVWVLGGGGDGTEWKDRQKAKLGVKTKDGRVCLRLHSLAPSPSAPRTPISLFMKTKDGSLRLSLPRTFVGPLTITRKDARYRFSPALSAVTTIFSDSRGVTRCFVGNLAHSGWADAPGAWGGDEVDIITHDGRVWVQFDDEVEEEKAKSPMKEFFGRVFGV</sequence>
<dbReference type="InterPro" id="IPR055754">
    <property type="entry name" value="DUF7330"/>
</dbReference>
<dbReference type="EMBL" id="JACAZE010000002">
    <property type="protein sequence ID" value="KAF7320566.1"/>
    <property type="molecule type" value="Genomic_DNA"/>
</dbReference>
<accession>A0A8H6WKM7</accession>
<keyword evidence="3" id="KW-1185">Reference proteome</keyword>
<dbReference type="OrthoDB" id="5289249at2759"/>
<protein>
    <recommendedName>
        <fullName evidence="1">DUF7330 domain-containing protein</fullName>
    </recommendedName>
</protein>
<dbReference type="AlphaFoldDB" id="A0A8H6WKM7"/>
<evidence type="ECO:0000259" key="1">
    <source>
        <dbReference type="Pfam" id="PF24016"/>
    </source>
</evidence>
<name>A0A8H6WKM7_MYCCL</name>
<feature type="domain" description="DUF7330" evidence="1">
    <location>
        <begin position="71"/>
        <end position="266"/>
    </location>
</feature>
<dbReference type="Proteomes" id="UP000613580">
    <property type="component" value="Unassembled WGS sequence"/>
</dbReference>
<gene>
    <name evidence="2" type="ORF">HMN09_00140600</name>
</gene>
<reference evidence="2" key="1">
    <citation type="submission" date="2020-05" db="EMBL/GenBank/DDBJ databases">
        <title>Mycena genomes resolve the evolution of fungal bioluminescence.</title>
        <authorList>
            <person name="Tsai I.J."/>
        </authorList>
    </citation>
    <scope>NUCLEOTIDE SEQUENCE</scope>
    <source>
        <strain evidence="2">110903Hualien_Pintung</strain>
    </source>
</reference>
<comment type="caution">
    <text evidence="2">The sequence shown here is derived from an EMBL/GenBank/DDBJ whole genome shotgun (WGS) entry which is preliminary data.</text>
</comment>
<evidence type="ECO:0000313" key="2">
    <source>
        <dbReference type="EMBL" id="KAF7320566.1"/>
    </source>
</evidence>
<dbReference type="Pfam" id="PF24016">
    <property type="entry name" value="DUF7330"/>
    <property type="match status" value="1"/>
</dbReference>
<proteinExistence type="predicted"/>